<dbReference type="Proteomes" id="UP000639643">
    <property type="component" value="Unassembled WGS sequence"/>
</dbReference>
<dbReference type="OrthoDB" id="4267316at2759"/>
<sequence length="412" mass="46588">MCSTFNSMYGDERQLTLYPYTPAEPHGSQQYARNPLPPDLPSGWIRNFDPSKPVPLNRQATIKITELLSGGKNSKGQVLLCSVVSAPGRQDSGRPIPGDLKHIVAKVFDPKFYGSRCGGPFESSEKAADANLAREAGAYKYLFEHNLTGGMQLVPEYYGCWATKFKVGKNKDGIVKYRCVGLILMEYVAGTSIEGVCEHDEDTDLLIPDDVELTWGTYDDAEDEKDCLDLDLALRKAVMRMAIRGIVQHSHVGIEHFVISPKNLFITICKDAEGNLVPRTVMLDYTLTQVWCKTKYATDPNEGPQHCLQLLPHPVHPLERFSAVALEEFMGWYPLAPWKWSKKKQEYLYDKKSITTFGPLVEGKNDKGEYYSTFATLDEIQRTMEEEEEEESKMEVEEEEEKSDEELDTTEI</sequence>
<reference evidence="2" key="1">
    <citation type="journal article" date="2020" name="Phytopathology">
        <title>Genome Sequence Resources of Colletotrichum truncatum, C. plurivorum, C. musicola, and C. sojae: Four Species Pathogenic to Soybean (Glycine max).</title>
        <authorList>
            <person name="Rogerio F."/>
            <person name="Boufleur T.R."/>
            <person name="Ciampi-Guillardi M."/>
            <person name="Sukno S.A."/>
            <person name="Thon M.R."/>
            <person name="Massola Junior N.S."/>
            <person name="Baroncelli R."/>
        </authorList>
    </citation>
    <scope>NUCLEOTIDE SEQUENCE</scope>
    <source>
        <strain evidence="2">LFN0074</strain>
    </source>
</reference>
<evidence type="ECO:0000256" key="1">
    <source>
        <dbReference type="SAM" id="MobiDB-lite"/>
    </source>
</evidence>
<feature type="compositionally biased region" description="Acidic residues" evidence="1">
    <location>
        <begin position="385"/>
        <end position="412"/>
    </location>
</feature>
<gene>
    <name evidence="2" type="ORF">CMUS01_14262</name>
</gene>
<comment type="caution">
    <text evidence="2">The sequence shown here is derived from an EMBL/GenBank/DDBJ whole genome shotgun (WGS) entry which is preliminary data.</text>
</comment>
<accession>A0A8H6MRW1</accession>
<feature type="region of interest" description="Disordered" evidence="1">
    <location>
        <begin position="383"/>
        <end position="412"/>
    </location>
</feature>
<keyword evidence="3" id="KW-1185">Reference proteome</keyword>
<protein>
    <recommendedName>
        <fullName evidence="4">Protein kinase domain-containing protein</fullName>
    </recommendedName>
</protein>
<evidence type="ECO:0000313" key="3">
    <source>
        <dbReference type="Proteomes" id="UP000639643"/>
    </source>
</evidence>
<dbReference type="EMBL" id="WIGM01001002">
    <property type="protein sequence ID" value="KAF6806867.1"/>
    <property type="molecule type" value="Genomic_DNA"/>
</dbReference>
<evidence type="ECO:0000313" key="2">
    <source>
        <dbReference type="EMBL" id="KAF6806867.1"/>
    </source>
</evidence>
<evidence type="ECO:0008006" key="4">
    <source>
        <dbReference type="Google" id="ProtNLM"/>
    </source>
</evidence>
<name>A0A8H6MRW1_9PEZI</name>
<organism evidence="2 3">
    <name type="scientific">Colletotrichum musicola</name>
    <dbReference type="NCBI Taxonomy" id="2175873"/>
    <lineage>
        <taxon>Eukaryota</taxon>
        <taxon>Fungi</taxon>
        <taxon>Dikarya</taxon>
        <taxon>Ascomycota</taxon>
        <taxon>Pezizomycotina</taxon>
        <taxon>Sordariomycetes</taxon>
        <taxon>Hypocreomycetidae</taxon>
        <taxon>Glomerellales</taxon>
        <taxon>Glomerellaceae</taxon>
        <taxon>Colletotrichum</taxon>
        <taxon>Colletotrichum orchidearum species complex</taxon>
    </lineage>
</organism>
<proteinExistence type="predicted"/>
<dbReference type="AlphaFoldDB" id="A0A8H6MRW1"/>